<protein>
    <recommendedName>
        <fullName evidence="1">Tail specific protease domain-containing protein</fullName>
    </recommendedName>
</protein>
<comment type="caution">
    <text evidence="2">The sequence shown here is derived from an EMBL/GenBank/DDBJ whole genome shotgun (WGS) entry which is preliminary data.</text>
</comment>
<sequence length="459" mass="51222">MKSFFFSVAIALVNIISISCPGQSKPTLFSPGQLKEDLNYLRQLITTVHVNPNSELSPAQYDQLFDDITASLQDSTSATEFLKKVRPAIAYLSDEHAQINLKPELLDARYSNDSFYLPFTLKKEGNNYRIDQCLGAAAAGYSGQAISSINGVTVDKLVQACALSTTGFPFQRTATALRQFGYLYPWASPTLNNSFIIRTTARQTIELPGIGRKDWETWLASQFGVSSCAERLSYTRYGNIGYINACSFDVKATGKYCLDSIKAQVDHLFKEVQTDGVTKLVIDVSHNEGGSTAVGDYLISYVYHQPYLDYQVNWKRSDEYLKLLRSWGFDNATYAEAPVGKVLHFPSEEVVPEQVPYPFKGKTFVVIGPPTFSSAMNFATLIKDNHMATLIGQTPVNGHPTGFGEMFYTNLPHTQIFVRFGVKEHIRPAGKMTDNLLRPDIVLTDKQMSDVNRLLQQVK</sequence>
<dbReference type="SUPFAM" id="SSF52096">
    <property type="entry name" value="ClpP/crotonase"/>
    <property type="match status" value="1"/>
</dbReference>
<dbReference type="GO" id="GO:0006508">
    <property type="term" value="P:proteolysis"/>
    <property type="evidence" value="ECO:0007669"/>
    <property type="project" value="InterPro"/>
</dbReference>
<dbReference type="Pfam" id="PF03572">
    <property type="entry name" value="Peptidase_S41"/>
    <property type="match status" value="1"/>
</dbReference>
<evidence type="ECO:0000313" key="3">
    <source>
        <dbReference type="Proteomes" id="UP000552864"/>
    </source>
</evidence>
<reference evidence="2 3" key="1">
    <citation type="submission" date="2020-04" db="EMBL/GenBank/DDBJ databases">
        <authorList>
            <person name="Yin C."/>
        </authorList>
    </citation>
    <scope>NUCLEOTIDE SEQUENCE [LARGE SCALE GENOMIC DNA]</scope>
    <source>
        <strain evidence="2 3">Ak56</strain>
    </source>
</reference>
<dbReference type="GO" id="GO:0008236">
    <property type="term" value="F:serine-type peptidase activity"/>
    <property type="evidence" value="ECO:0007669"/>
    <property type="project" value="InterPro"/>
</dbReference>
<dbReference type="PROSITE" id="PS51257">
    <property type="entry name" value="PROKAR_LIPOPROTEIN"/>
    <property type="match status" value="1"/>
</dbReference>
<name>A0A847STT9_9BACT</name>
<keyword evidence="3" id="KW-1185">Reference proteome</keyword>
<dbReference type="Gene3D" id="3.90.226.10">
    <property type="entry name" value="2-enoyl-CoA Hydratase, Chain A, domain 1"/>
    <property type="match status" value="1"/>
</dbReference>
<evidence type="ECO:0000313" key="2">
    <source>
        <dbReference type="EMBL" id="NLR81186.1"/>
    </source>
</evidence>
<accession>A0A847STT9</accession>
<proteinExistence type="predicted"/>
<dbReference type="InterPro" id="IPR029045">
    <property type="entry name" value="ClpP/crotonase-like_dom_sf"/>
</dbReference>
<dbReference type="EMBL" id="JABAHZ010000005">
    <property type="protein sequence ID" value="NLR81186.1"/>
    <property type="molecule type" value="Genomic_DNA"/>
</dbReference>
<evidence type="ECO:0000259" key="1">
    <source>
        <dbReference type="Pfam" id="PF03572"/>
    </source>
</evidence>
<dbReference type="Proteomes" id="UP000552864">
    <property type="component" value="Unassembled WGS sequence"/>
</dbReference>
<dbReference type="AlphaFoldDB" id="A0A847STT9"/>
<gene>
    <name evidence="2" type="ORF">HGH91_21335</name>
</gene>
<feature type="domain" description="Tail specific protease" evidence="1">
    <location>
        <begin position="239"/>
        <end position="441"/>
    </location>
</feature>
<organism evidence="2 3">
    <name type="scientific">Chitinophaga eiseniae</name>
    <dbReference type="NCBI Taxonomy" id="634771"/>
    <lineage>
        <taxon>Bacteria</taxon>
        <taxon>Pseudomonadati</taxon>
        <taxon>Bacteroidota</taxon>
        <taxon>Chitinophagia</taxon>
        <taxon>Chitinophagales</taxon>
        <taxon>Chitinophagaceae</taxon>
        <taxon>Chitinophaga</taxon>
    </lineage>
</organism>
<dbReference type="InterPro" id="IPR005151">
    <property type="entry name" value="Tail-specific_protease"/>
</dbReference>